<sequence length="134" mass="15514">MLLANGHSRNKLIKEFTSLGPYIRESQCKGNHYFFDCLAVCVSSKPAPDKREFWGWWMDIEADEQGFTYSYQIGLFDKLGDWQVKTIKNADIQQEVEQNLQSFQQKLQDYLTSLKLSFRPAHTEAAKSPDKLSV</sequence>
<evidence type="ECO:0000256" key="1">
    <source>
        <dbReference type="ARBA" id="ARBA00022490"/>
    </source>
</evidence>
<dbReference type="Pfam" id="PF07417">
    <property type="entry name" value="Crl"/>
    <property type="match status" value="1"/>
</dbReference>
<reference evidence="6 7" key="1">
    <citation type="journal article" date="2019" name="Int. J. Syst. Evol. Microbiol.">
        <title>Limnobaculum parvum gen. nov., sp. nov., isolated from a freshwater lake.</title>
        <authorList>
            <person name="Baek C."/>
            <person name="Shin S.K."/>
            <person name="Yi H."/>
        </authorList>
    </citation>
    <scope>NUCLEOTIDE SEQUENCE [LARGE SCALE GENOMIC DNA]</scope>
    <source>
        <strain evidence="6 7">HYN0051</strain>
    </source>
</reference>
<dbReference type="HAMAP" id="MF_01178">
    <property type="entry name" value="Crl"/>
    <property type="match status" value="1"/>
</dbReference>
<evidence type="ECO:0000256" key="3">
    <source>
        <dbReference type="ARBA" id="ARBA00023159"/>
    </source>
</evidence>
<dbReference type="Gene3D" id="3.30.310.230">
    <property type="entry name" value="Sigma factor-binding protein Crl monomer"/>
    <property type="match status" value="1"/>
</dbReference>
<dbReference type="KEGG" id="lpv:HYN51_14960"/>
<dbReference type="RefSeq" id="WP_108901767.1">
    <property type="nucleotide sequence ID" value="NZ_CP029185.2"/>
</dbReference>
<keyword evidence="2 5" id="KW-0805">Transcription regulation</keyword>
<gene>
    <name evidence="5" type="primary">crl</name>
    <name evidence="6" type="ORF">HYN51_14960</name>
</gene>
<name>A0A2Y9U2B8_9GAMM</name>
<dbReference type="GO" id="GO:0045893">
    <property type="term" value="P:positive regulation of DNA-templated transcription"/>
    <property type="evidence" value="ECO:0007669"/>
    <property type="project" value="UniProtKB-UniRule"/>
</dbReference>
<evidence type="ECO:0000313" key="6">
    <source>
        <dbReference type="EMBL" id="AWH89724.1"/>
    </source>
</evidence>
<comment type="similarity">
    <text evidence="5">Belongs to the Crl family.</text>
</comment>
<dbReference type="InterPro" id="IPR038208">
    <property type="entry name" value="Tscrpt_reg_Crl_sf"/>
</dbReference>
<protein>
    <recommendedName>
        <fullName evidence="5">Sigma factor-binding protein Crl</fullName>
    </recommendedName>
</protein>
<dbReference type="InterPro" id="IPR009986">
    <property type="entry name" value="Tscrpt_reg_Crl"/>
</dbReference>
<dbReference type="GO" id="GO:0005737">
    <property type="term" value="C:cytoplasm"/>
    <property type="evidence" value="ECO:0007669"/>
    <property type="project" value="UniProtKB-SubCell"/>
</dbReference>
<feature type="region of interest" description="Essential for activity" evidence="5">
    <location>
        <begin position="99"/>
        <end position="122"/>
    </location>
</feature>
<keyword evidence="3 5" id="KW-0010">Activator</keyword>
<accession>A0A2Y9U2B8</accession>
<comment type="function">
    <text evidence="5">Binds to the sigma-S subunit of RNA polymerase, activating expression of sigma-S-regulated genes. Stimulates RNA polymerase holoenzyme formation and may bind to several other sigma factors, such as sigma-70 and sigma-32.</text>
</comment>
<evidence type="ECO:0000313" key="7">
    <source>
        <dbReference type="Proteomes" id="UP000244908"/>
    </source>
</evidence>
<dbReference type="AlphaFoldDB" id="A0A2Y9U2B8"/>
<evidence type="ECO:0000256" key="2">
    <source>
        <dbReference type="ARBA" id="ARBA00023015"/>
    </source>
</evidence>
<dbReference type="NCBIfam" id="NF008217">
    <property type="entry name" value="PRK10984.1"/>
    <property type="match status" value="1"/>
</dbReference>
<proteinExistence type="inferred from homology"/>
<dbReference type="OrthoDB" id="6428303at2"/>
<comment type="subcellular location">
    <subcellularLocation>
        <location evidence="5">Cytoplasm</location>
    </subcellularLocation>
</comment>
<dbReference type="EMBL" id="CP029185">
    <property type="protein sequence ID" value="AWH89724.1"/>
    <property type="molecule type" value="Genomic_DNA"/>
</dbReference>
<evidence type="ECO:0000256" key="4">
    <source>
        <dbReference type="ARBA" id="ARBA00023163"/>
    </source>
</evidence>
<evidence type="ECO:0000256" key="5">
    <source>
        <dbReference type="HAMAP-Rule" id="MF_01178"/>
    </source>
</evidence>
<keyword evidence="7" id="KW-1185">Reference proteome</keyword>
<organism evidence="6 7">
    <name type="scientific">Limnobaculum parvum</name>
    <dbReference type="NCBI Taxonomy" id="2172103"/>
    <lineage>
        <taxon>Bacteria</taxon>
        <taxon>Pseudomonadati</taxon>
        <taxon>Pseudomonadota</taxon>
        <taxon>Gammaproteobacteria</taxon>
        <taxon>Enterobacterales</taxon>
        <taxon>Budviciaceae</taxon>
        <taxon>Limnobaculum</taxon>
    </lineage>
</organism>
<keyword evidence="1 5" id="KW-0963">Cytoplasm</keyword>
<keyword evidence="4 5" id="KW-0804">Transcription</keyword>
<dbReference type="Proteomes" id="UP000244908">
    <property type="component" value="Chromosome"/>
</dbReference>